<keyword evidence="11" id="KW-1133">Transmembrane helix</keyword>
<protein>
    <recommendedName>
        <fullName evidence="12">Phytocyanin domain-containing protein</fullName>
    </recommendedName>
</protein>
<evidence type="ECO:0000256" key="1">
    <source>
        <dbReference type="ARBA" id="ARBA00004609"/>
    </source>
</evidence>
<keyword evidence="8" id="KW-0449">Lipoprotein</keyword>
<dbReference type="Proteomes" id="UP001289374">
    <property type="component" value="Unassembled WGS sequence"/>
</dbReference>
<organism evidence="13 14">
    <name type="scientific">Sesamum angolense</name>
    <dbReference type="NCBI Taxonomy" id="2727404"/>
    <lineage>
        <taxon>Eukaryota</taxon>
        <taxon>Viridiplantae</taxon>
        <taxon>Streptophyta</taxon>
        <taxon>Embryophyta</taxon>
        <taxon>Tracheophyta</taxon>
        <taxon>Spermatophyta</taxon>
        <taxon>Magnoliopsida</taxon>
        <taxon>eudicotyledons</taxon>
        <taxon>Gunneridae</taxon>
        <taxon>Pentapetalae</taxon>
        <taxon>asterids</taxon>
        <taxon>lamiids</taxon>
        <taxon>Lamiales</taxon>
        <taxon>Pedaliaceae</taxon>
        <taxon>Sesamum</taxon>
    </lineage>
</organism>
<feature type="domain" description="Phytocyanin" evidence="12">
    <location>
        <begin position="32"/>
        <end position="134"/>
    </location>
</feature>
<dbReference type="InterPro" id="IPR008972">
    <property type="entry name" value="Cupredoxin"/>
</dbReference>
<dbReference type="CDD" id="cd11019">
    <property type="entry name" value="OsENODL1_like"/>
    <property type="match status" value="1"/>
</dbReference>
<keyword evidence="3" id="KW-0336">GPI-anchor</keyword>
<keyword evidence="4" id="KW-0732">Signal</keyword>
<accession>A0AAE2BIQ9</accession>
<evidence type="ECO:0000256" key="5">
    <source>
        <dbReference type="ARBA" id="ARBA00023136"/>
    </source>
</evidence>
<keyword evidence="5 11" id="KW-0472">Membrane</keyword>
<feature type="transmembrane region" description="Helical" evidence="11">
    <location>
        <begin position="175"/>
        <end position="196"/>
    </location>
</feature>
<keyword evidence="7" id="KW-0325">Glycoprotein</keyword>
<evidence type="ECO:0000256" key="6">
    <source>
        <dbReference type="ARBA" id="ARBA00023157"/>
    </source>
</evidence>
<dbReference type="Gene3D" id="2.60.40.420">
    <property type="entry name" value="Cupredoxins - blue copper proteins"/>
    <property type="match status" value="1"/>
</dbReference>
<evidence type="ECO:0000256" key="3">
    <source>
        <dbReference type="ARBA" id="ARBA00022622"/>
    </source>
</evidence>
<dbReference type="SUPFAM" id="SSF49503">
    <property type="entry name" value="Cupredoxins"/>
    <property type="match status" value="1"/>
</dbReference>
<dbReference type="PROSITE" id="PS51485">
    <property type="entry name" value="PHYTOCYANIN"/>
    <property type="match status" value="1"/>
</dbReference>
<feature type="region of interest" description="Disordered" evidence="10">
    <location>
        <begin position="140"/>
        <end position="163"/>
    </location>
</feature>
<dbReference type="AlphaFoldDB" id="A0AAE2BIQ9"/>
<dbReference type="FunFam" id="2.60.40.420:FF:000010">
    <property type="entry name" value="Early nodulin-like protein 1"/>
    <property type="match status" value="1"/>
</dbReference>
<proteinExistence type="inferred from homology"/>
<dbReference type="Pfam" id="PF02298">
    <property type="entry name" value="Cu_bind_like"/>
    <property type="match status" value="1"/>
</dbReference>
<evidence type="ECO:0000313" key="14">
    <source>
        <dbReference type="Proteomes" id="UP001289374"/>
    </source>
</evidence>
<comment type="caution">
    <text evidence="13">The sequence shown here is derived from an EMBL/GenBank/DDBJ whole genome shotgun (WGS) entry which is preliminary data.</text>
</comment>
<evidence type="ECO:0000256" key="2">
    <source>
        <dbReference type="ARBA" id="ARBA00022475"/>
    </source>
</evidence>
<evidence type="ECO:0000256" key="7">
    <source>
        <dbReference type="ARBA" id="ARBA00023180"/>
    </source>
</evidence>
<dbReference type="GO" id="GO:0009055">
    <property type="term" value="F:electron transfer activity"/>
    <property type="evidence" value="ECO:0007669"/>
    <property type="project" value="InterPro"/>
</dbReference>
<evidence type="ECO:0000256" key="9">
    <source>
        <dbReference type="ARBA" id="ARBA00035011"/>
    </source>
</evidence>
<dbReference type="EMBL" id="JACGWL010000015">
    <property type="protein sequence ID" value="KAK4386897.1"/>
    <property type="molecule type" value="Genomic_DNA"/>
</dbReference>
<reference evidence="13" key="1">
    <citation type="submission" date="2020-06" db="EMBL/GenBank/DDBJ databases">
        <authorList>
            <person name="Li T."/>
            <person name="Hu X."/>
            <person name="Zhang T."/>
            <person name="Song X."/>
            <person name="Zhang H."/>
            <person name="Dai N."/>
            <person name="Sheng W."/>
            <person name="Hou X."/>
            <person name="Wei L."/>
        </authorList>
    </citation>
    <scope>NUCLEOTIDE SEQUENCE</scope>
    <source>
        <strain evidence="13">K16</strain>
        <tissue evidence="13">Leaf</tissue>
    </source>
</reference>
<evidence type="ECO:0000256" key="11">
    <source>
        <dbReference type="SAM" id="Phobius"/>
    </source>
</evidence>
<gene>
    <name evidence="13" type="ORF">Sango_2560300</name>
</gene>
<feature type="transmembrane region" description="Helical" evidence="11">
    <location>
        <begin position="14"/>
        <end position="32"/>
    </location>
</feature>
<dbReference type="InterPro" id="IPR039391">
    <property type="entry name" value="Phytocyanin-like"/>
</dbReference>
<dbReference type="InterPro" id="IPR003245">
    <property type="entry name" value="Phytocyanin_dom"/>
</dbReference>
<evidence type="ECO:0000259" key="12">
    <source>
        <dbReference type="PROSITE" id="PS51485"/>
    </source>
</evidence>
<dbReference type="PANTHER" id="PTHR33021:SF14">
    <property type="entry name" value="OS01G0272700 PROTEIN"/>
    <property type="match status" value="1"/>
</dbReference>
<keyword evidence="11" id="KW-0812">Transmembrane</keyword>
<comment type="subcellular location">
    <subcellularLocation>
        <location evidence="1">Cell membrane</location>
        <topology evidence="1">Lipid-anchor</topology>
        <topology evidence="1">GPI-anchor</topology>
    </subcellularLocation>
</comment>
<dbReference type="InterPro" id="IPR041846">
    <property type="entry name" value="ENL_dom"/>
</dbReference>
<evidence type="ECO:0000256" key="10">
    <source>
        <dbReference type="SAM" id="MobiDB-lite"/>
    </source>
</evidence>
<evidence type="ECO:0000256" key="4">
    <source>
        <dbReference type="ARBA" id="ARBA00022729"/>
    </source>
</evidence>
<dbReference type="GO" id="GO:0005886">
    <property type="term" value="C:plasma membrane"/>
    <property type="evidence" value="ECO:0007669"/>
    <property type="project" value="UniProtKB-SubCell"/>
</dbReference>
<keyword evidence="6" id="KW-1015">Disulfide bond</keyword>
<evidence type="ECO:0000256" key="8">
    <source>
        <dbReference type="ARBA" id="ARBA00023288"/>
    </source>
</evidence>
<keyword evidence="2" id="KW-1003">Cell membrane</keyword>
<dbReference type="GO" id="GO:0098552">
    <property type="term" value="C:side of membrane"/>
    <property type="evidence" value="ECO:0007669"/>
    <property type="project" value="UniProtKB-KW"/>
</dbReference>
<comment type="similarity">
    <text evidence="9">Belongs to the early nodulin-like (ENODL) family.</text>
</comment>
<keyword evidence="14" id="KW-1185">Reference proteome</keyword>
<dbReference type="PANTHER" id="PTHR33021">
    <property type="entry name" value="BLUE COPPER PROTEIN"/>
    <property type="match status" value="1"/>
</dbReference>
<reference evidence="13" key="2">
    <citation type="journal article" date="2024" name="Plant">
        <title>Genomic evolution and insights into agronomic trait innovations of Sesamum species.</title>
        <authorList>
            <person name="Miao H."/>
            <person name="Wang L."/>
            <person name="Qu L."/>
            <person name="Liu H."/>
            <person name="Sun Y."/>
            <person name="Le M."/>
            <person name="Wang Q."/>
            <person name="Wei S."/>
            <person name="Zheng Y."/>
            <person name="Lin W."/>
            <person name="Duan Y."/>
            <person name="Cao H."/>
            <person name="Xiong S."/>
            <person name="Wang X."/>
            <person name="Wei L."/>
            <person name="Li C."/>
            <person name="Ma Q."/>
            <person name="Ju M."/>
            <person name="Zhao R."/>
            <person name="Li G."/>
            <person name="Mu C."/>
            <person name="Tian Q."/>
            <person name="Mei H."/>
            <person name="Zhang T."/>
            <person name="Gao T."/>
            <person name="Zhang H."/>
        </authorList>
    </citation>
    <scope>NUCLEOTIDE SEQUENCE</scope>
    <source>
        <strain evidence="13">K16</strain>
    </source>
</reference>
<sequence length="200" mass="21751">MASAAAASKLFNNVFFSAVLAAAMAAVLISGFQFQVGEERGWTIPTGKEPETYNEWAAKNRFHIGDTLYFKYQKDSVLVVTSADYLNCSTSNPISKYEDGTTTFQLDRPGFFYFISGQSGHCKLGQRLIVRVMHPSEVEAPELAPSPGSGGGPDGDSGWESDDWGPLGVNSTTKLFAVSNFMTAFVRPLVVLYMFMLGVS</sequence>
<evidence type="ECO:0000313" key="13">
    <source>
        <dbReference type="EMBL" id="KAK4386897.1"/>
    </source>
</evidence>
<name>A0AAE2BIQ9_9LAMI</name>